<dbReference type="Proteomes" id="UP000234585">
    <property type="component" value="Unassembled WGS sequence"/>
</dbReference>
<evidence type="ECO:0000256" key="2">
    <source>
        <dbReference type="ARBA" id="ARBA00022786"/>
    </source>
</evidence>
<dbReference type="InterPro" id="IPR011021">
    <property type="entry name" value="Arrestin-like_N"/>
</dbReference>
<dbReference type="SUPFAM" id="SSF81296">
    <property type="entry name" value="E set domains"/>
    <property type="match status" value="1"/>
</dbReference>
<feature type="domain" description="Arrestin-like N-terminal" evidence="4">
    <location>
        <begin position="2"/>
        <end position="96"/>
    </location>
</feature>
<dbReference type="STRING" id="41067.A0A2I2F0W7"/>
<evidence type="ECO:0000256" key="3">
    <source>
        <dbReference type="ARBA" id="ARBA00038766"/>
    </source>
</evidence>
<evidence type="ECO:0000313" key="5">
    <source>
        <dbReference type="EMBL" id="PLB34258.1"/>
    </source>
</evidence>
<dbReference type="GO" id="GO:0005737">
    <property type="term" value="C:cytoplasm"/>
    <property type="evidence" value="ECO:0007669"/>
    <property type="project" value="TreeGrafter"/>
</dbReference>
<name>A0A2I2F0W7_ASPCN</name>
<reference evidence="5 6" key="1">
    <citation type="submission" date="2017-12" db="EMBL/GenBank/DDBJ databases">
        <authorList>
            <consortium name="DOE Joint Genome Institute"/>
            <person name="Haridas S."/>
            <person name="Kjaerbolling I."/>
            <person name="Vesth T.C."/>
            <person name="Frisvad J.C."/>
            <person name="Nybo J.L."/>
            <person name="Theobald S."/>
            <person name="Kuo A."/>
            <person name="Bowyer P."/>
            <person name="Matsuda Y."/>
            <person name="Mondo S."/>
            <person name="Lyhne E.K."/>
            <person name="Kogle M.E."/>
            <person name="Clum A."/>
            <person name="Lipzen A."/>
            <person name="Salamov A."/>
            <person name="Ngan C.Y."/>
            <person name="Daum C."/>
            <person name="Chiniquy J."/>
            <person name="Barry K."/>
            <person name="LaButti K."/>
            <person name="Simmons B.A."/>
            <person name="Magnuson J.K."/>
            <person name="Mortensen U.H."/>
            <person name="Larsen T.O."/>
            <person name="Grigoriev I.V."/>
            <person name="Baker S.E."/>
            <person name="Andersen M.R."/>
            <person name="Nordberg H.P."/>
            <person name="Cantor M.N."/>
            <person name="Hua S.X."/>
        </authorList>
    </citation>
    <scope>NUCLEOTIDE SEQUENCE [LARGE SCALE GENOMIC DNA]</scope>
    <source>
        <strain evidence="5 6">CBS 102.13</strain>
    </source>
</reference>
<dbReference type="RefSeq" id="XP_024668270.1">
    <property type="nucleotide sequence ID" value="XM_024818092.1"/>
</dbReference>
<keyword evidence="6" id="KW-1185">Reference proteome</keyword>
<dbReference type="EMBL" id="KZ559183">
    <property type="protein sequence ID" value="PLB34258.1"/>
    <property type="molecule type" value="Genomic_DNA"/>
</dbReference>
<dbReference type="OrthoDB" id="2283785at2759"/>
<evidence type="ECO:0000313" key="6">
    <source>
        <dbReference type="Proteomes" id="UP000234585"/>
    </source>
</evidence>
<gene>
    <name evidence="5" type="ORF">BDW47DRAFT_134463</name>
</gene>
<proteinExistence type="inferred from homology"/>
<dbReference type="Pfam" id="PF00339">
    <property type="entry name" value="Arrestin_N"/>
    <property type="match status" value="1"/>
</dbReference>
<evidence type="ECO:0000259" key="4">
    <source>
        <dbReference type="Pfam" id="PF00339"/>
    </source>
</evidence>
<dbReference type="Gene3D" id="2.60.40.640">
    <property type="match status" value="1"/>
</dbReference>
<comment type="subunit">
    <text evidence="3">Interacts with hulA.</text>
</comment>
<sequence length="360" mass="41117">MEICLNPKRAVFTTGDTVTGEVVLHQTTSCQLSGIAISLIGKARTSVTRMMPFPNSGSNVDCTFLQMSQHDSMETQGPCGGRRTFTFSFILPSNLPFDTCSREHKSSHELQYGHFQLPPSIEYRTDKFCPKMCGIVYYIYARVNLADGGVLHAKERIQILPEYPEKPPRLWNEDRDIQLSDTTILRTALWTAKMGRVTLNTHELNALYLPVNSRDERLTVSAMPLQLRFDSFDTKAKMPQDCQVRIVLEAVTYYTAFPMVELPTETNLQREIDGQTFRTIVCLWRNKVCLNWLPRDREGQESHYASIVAPISIPRDLLVIPTFYHCYVAREYFLRIGLALGGSRSLQLKVPLQIYNSLDY</sequence>
<dbReference type="GO" id="GO:0015031">
    <property type="term" value="P:protein transport"/>
    <property type="evidence" value="ECO:0007669"/>
    <property type="project" value="TreeGrafter"/>
</dbReference>
<dbReference type="GeneID" id="36525252"/>
<organism evidence="5 6">
    <name type="scientific">Aspergillus candidus</name>
    <dbReference type="NCBI Taxonomy" id="41067"/>
    <lineage>
        <taxon>Eukaryota</taxon>
        <taxon>Fungi</taxon>
        <taxon>Dikarya</taxon>
        <taxon>Ascomycota</taxon>
        <taxon>Pezizomycotina</taxon>
        <taxon>Eurotiomycetes</taxon>
        <taxon>Eurotiomycetidae</taxon>
        <taxon>Eurotiales</taxon>
        <taxon>Aspergillaceae</taxon>
        <taxon>Aspergillus</taxon>
        <taxon>Aspergillus subgen. Circumdati</taxon>
    </lineage>
</organism>
<evidence type="ECO:0000256" key="1">
    <source>
        <dbReference type="ARBA" id="ARBA00005298"/>
    </source>
</evidence>
<protein>
    <recommendedName>
        <fullName evidence="4">Arrestin-like N-terminal domain-containing protein</fullName>
    </recommendedName>
</protein>
<dbReference type="AlphaFoldDB" id="A0A2I2F0W7"/>
<dbReference type="PANTHER" id="PTHR11188:SF17">
    <property type="entry name" value="FI21816P1"/>
    <property type="match status" value="1"/>
</dbReference>
<dbReference type="PANTHER" id="PTHR11188">
    <property type="entry name" value="ARRESTIN DOMAIN CONTAINING PROTEIN"/>
    <property type="match status" value="1"/>
</dbReference>
<keyword evidence="2" id="KW-0833">Ubl conjugation pathway</keyword>
<dbReference type="InterPro" id="IPR014752">
    <property type="entry name" value="Arrestin-like_C"/>
</dbReference>
<comment type="similarity">
    <text evidence="1">Belongs to the arrestin family.</text>
</comment>
<accession>A0A2I2F0W7</accession>
<dbReference type="InterPro" id="IPR014756">
    <property type="entry name" value="Ig_E-set"/>
</dbReference>
<dbReference type="InterPro" id="IPR050357">
    <property type="entry name" value="Arrestin_domain-protein"/>
</dbReference>